<protein>
    <recommendedName>
        <fullName evidence="4">CX domain-containing protein</fullName>
    </recommendedName>
</protein>
<name>A0A2G5SB21_9PELO</name>
<dbReference type="Proteomes" id="UP000230233">
    <property type="component" value="Unassembled WGS sequence"/>
</dbReference>
<evidence type="ECO:0000313" key="3">
    <source>
        <dbReference type="Proteomes" id="UP000230233"/>
    </source>
</evidence>
<sequence>MSIPIGLRNRWDSPETEPKNITSLRAIEKLLSDAIEAPRLVFFEKRTNTIDPAFYDCVYSIVDSSETITERCYRDIGCCASGCCTNTEWQEKYGWAVALICIFSLVVIMTVICWMGIWLCNRRKDKNQRKELLKFGSASSVSNMSFAYPIANGHYHFGTGPFQSPPLNYPTKY</sequence>
<reference evidence="3" key="1">
    <citation type="submission" date="2017-10" db="EMBL/GenBank/DDBJ databases">
        <title>Rapid genome shrinkage in a self-fertile nematode reveals novel sperm competition proteins.</title>
        <authorList>
            <person name="Yin D."/>
            <person name="Schwarz E.M."/>
            <person name="Thomas C.G."/>
            <person name="Felde R.L."/>
            <person name="Korf I.F."/>
            <person name="Cutter A.D."/>
            <person name="Schartner C.M."/>
            <person name="Ralston E.J."/>
            <person name="Meyer B.J."/>
            <person name="Haag E.S."/>
        </authorList>
    </citation>
    <scope>NUCLEOTIDE SEQUENCE [LARGE SCALE GENOMIC DNA]</scope>
    <source>
        <strain evidence="3">JU1422</strain>
    </source>
</reference>
<dbReference type="AlphaFoldDB" id="A0A2G5SB21"/>
<organism evidence="2 3">
    <name type="scientific">Caenorhabditis nigoni</name>
    <dbReference type="NCBI Taxonomy" id="1611254"/>
    <lineage>
        <taxon>Eukaryota</taxon>
        <taxon>Metazoa</taxon>
        <taxon>Ecdysozoa</taxon>
        <taxon>Nematoda</taxon>
        <taxon>Chromadorea</taxon>
        <taxon>Rhabditida</taxon>
        <taxon>Rhabditina</taxon>
        <taxon>Rhabditomorpha</taxon>
        <taxon>Rhabditoidea</taxon>
        <taxon>Rhabditidae</taxon>
        <taxon>Peloderinae</taxon>
        <taxon>Caenorhabditis</taxon>
    </lineage>
</organism>
<evidence type="ECO:0000256" key="1">
    <source>
        <dbReference type="SAM" id="Phobius"/>
    </source>
</evidence>
<evidence type="ECO:0000313" key="2">
    <source>
        <dbReference type="EMBL" id="PIC12285.1"/>
    </source>
</evidence>
<comment type="caution">
    <text evidence="2">The sequence shown here is derived from an EMBL/GenBank/DDBJ whole genome shotgun (WGS) entry which is preliminary data.</text>
</comment>
<keyword evidence="3" id="KW-1185">Reference proteome</keyword>
<keyword evidence="1" id="KW-0812">Transmembrane</keyword>
<accession>A0A2G5SB21</accession>
<evidence type="ECO:0008006" key="4">
    <source>
        <dbReference type="Google" id="ProtNLM"/>
    </source>
</evidence>
<keyword evidence="1" id="KW-1133">Transmembrane helix</keyword>
<proteinExistence type="predicted"/>
<dbReference type="OrthoDB" id="5771022at2759"/>
<gene>
    <name evidence="2" type="primary">Cni-Y102A11A.7</name>
    <name evidence="2" type="ORF">B9Z55_028520</name>
</gene>
<feature type="transmembrane region" description="Helical" evidence="1">
    <location>
        <begin position="95"/>
        <end position="120"/>
    </location>
</feature>
<dbReference type="EMBL" id="PDUG01000025">
    <property type="protein sequence ID" value="PIC12285.1"/>
    <property type="molecule type" value="Genomic_DNA"/>
</dbReference>
<keyword evidence="1" id="KW-0472">Membrane</keyword>